<dbReference type="Gene3D" id="2.160.20.10">
    <property type="entry name" value="Single-stranded right-handed beta-helix, Pectin lyase-like"/>
    <property type="match status" value="2"/>
</dbReference>
<dbReference type="SUPFAM" id="SSF51126">
    <property type="entry name" value="Pectin lyase-like"/>
    <property type="match status" value="1"/>
</dbReference>
<dbReference type="InterPro" id="IPR011050">
    <property type="entry name" value="Pectin_lyase_fold/virulence"/>
</dbReference>
<sequence>MNRLLVILLICATSAGAKEWNVKSGGTELEQALKAAKPGDTIRLAGGRYETSIELRRKNDLRIVAIEGAEVIIDGSRALPKNWVPWKEGIWKQEIGFDIWQLFNDDQLVYVARWPDATFEDGKIWRMMEGMRRTDGGYNERKHEWLGKSRLGLAYDDRFHKPKDMGFREGDTRYKIDPSITFDKQTYSLAETGKDFTGAIAVLNIGHWLTWARPITEHAAGSDHFSYDPSGIGMSDIHQFSAYHILGLAALDRPNEWWVDAKTKTVYYMPPNGMNPNRMALRGRVNDFGLDMSGCKNIEVSGIRFHGAGFFVMDSSGVEVKDCAFDYPSTHKFVLGSTDWFVHFNPGNNANKMSSFHKGKDNRFINNRVRRSNAPLSFQSKGMRVENCLFSDIEWEPNSNGASGSVMIGDDGFFIRNTITRAGNSEGVRGTGTGATIALNHLSDMSNLQHDGAAINVGTRNHYKTLLSHNWAHDCNRQGVRFDYHGSGIYRPDGKIHGDGVYMNNVTWNTQPNELKGDRHLVLNNSVLNVNQYSDPFKEEVSMSIQGFKILHEINGNMNSLTRNNLGTLRSRSFHLDKKPKKWWKRSDGCMMPVATVLPGKADHNLREPGASWRYLRDPTNFDFRPKAGSPLVDAGAPVTISEIPSPVSKFKELEFEGAAPDIGAYEFGAKRYWIPGRKEAISSTPVPKDGGTHVPLDADLMFLEAYESEQHRVYVGTSPNALKLVRSLRDASSNIVDLPDLQPSTTYYWRVDAADDKGAVRQGHVWSFTTGKK</sequence>
<dbReference type="InterPro" id="IPR012334">
    <property type="entry name" value="Pectin_lyas_fold"/>
</dbReference>
<evidence type="ECO:0000313" key="1">
    <source>
        <dbReference type="EMBL" id="VGO19614.1"/>
    </source>
</evidence>
<accession>A0A6C2UJX4</accession>
<dbReference type="PANTHER" id="PTHR36453:SF1">
    <property type="entry name" value="RIGHT HANDED BETA HELIX DOMAIN-CONTAINING PROTEIN"/>
    <property type="match status" value="1"/>
</dbReference>
<evidence type="ECO:0008006" key="3">
    <source>
        <dbReference type="Google" id="ProtNLM"/>
    </source>
</evidence>
<dbReference type="PANTHER" id="PTHR36453">
    <property type="entry name" value="SECRETED PROTEIN-RELATED"/>
    <property type="match status" value="1"/>
</dbReference>
<dbReference type="AlphaFoldDB" id="A0A6C2UJX4"/>
<keyword evidence="2" id="KW-1185">Reference proteome</keyword>
<dbReference type="RefSeq" id="WP_136060997.1">
    <property type="nucleotide sequence ID" value="NZ_CAAHFH010000001.1"/>
</dbReference>
<protein>
    <recommendedName>
        <fullName evidence="3">Right handed beta helix domain-containing protein</fullName>
    </recommendedName>
</protein>
<dbReference type="Proteomes" id="UP000346198">
    <property type="component" value="Unassembled WGS sequence"/>
</dbReference>
<organism evidence="1 2">
    <name type="scientific">Pontiella sulfatireligans</name>
    <dbReference type="NCBI Taxonomy" id="2750658"/>
    <lineage>
        <taxon>Bacteria</taxon>
        <taxon>Pseudomonadati</taxon>
        <taxon>Kiritimatiellota</taxon>
        <taxon>Kiritimatiellia</taxon>
        <taxon>Kiritimatiellales</taxon>
        <taxon>Pontiellaceae</taxon>
        <taxon>Pontiella</taxon>
    </lineage>
</organism>
<reference evidence="1 2" key="1">
    <citation type="submission" date="2019-04" db="EMBL/GenBank/DDBJ databases">
        <authorList>
            <person name="Van Vliet M D."/>
        </authorList>
    </citation>
    <scope>NUCLEOTIDE SEQUENCE [LARGE SCALE GENOMIC DNA]</scope>
    <source>
        <strain evidence="1 2">F21</strain>
    </source>
</reference>
<evidence type="ECO:0000313" key="2">
    <source>
        <dbReference type="Proteomes" id="UP000346198"/>
    </source>
</evidence>
<dbReference type="InterPro" id="IPR013783">
    <property type="entry name" value="Ig-like_fold"/>
</dbReference>
<gene>
    <name evidence="1" type="ORF">SCARR_01673</name>
</gene>
<dbReference type="EMBL" id="CAAHFH010000001">
    <property type="protein sequence ID" value="VGO19614.1"/>
    <property type="molecule type" value="Genomic_DNA"/>
</dbReference>
<dbReference type="Gene3D" id="2.60.40.10">
    <property type="entry name" value="Immunoglobulins"/>
    <property type="match status" value="1"/>
</dbReference>
<proteinExistence type="predicted"/>
<name>A0A6C2UJX4_9BACT</name>